<keyword evidence="2" id="KW-1185">Reference proteome</keyword>
<evidence type="ECO:0000313" key="2">
    <source>
        <dbReference type="Proteomes" id="UP001335325"/>
    </source>
</evidence>
<accession>A0ABZ1GKZ6</accession>
<proteinExistence type="predicted"/>
<protein>
    <recommendedName>
        <fullName evidence="3">Sensor histidine kinase</fullName>
    </recommendedName>
</protein>
<dbReference type="EMBL" id="CP109134">
    <property type="protein sequence ID" value="WSD06841.1"/>
    <property type="molecule type" value="Genomic_DNA"/>
</dbReference>
<dbReference type="GeneID" id="91543776"/>
<dbReference type="RefSeq" id="WP_326752942.1">
    <property type="nucleotide sequence ID" value="NZ_CP109134.1"/>
</dbReference>
<evidence type="ECO:0000313" key="1">
    <source>
        <dbReference type="EMBL" id="WSD06841.1"/>
    </source>
</evidence>
<organism evidence="1 2">
    <name type="scientific">Streptomyces hirsutus</name>
    <dbReference type="NCBI Taxonomy" id="35620"/>
    <lineage>
        <taxon>Bacteria</taxon>
        <taxon>Bacillati</taxon>
        <taxon>Actinomycetota</taxon>
        <taxon>Actinomycetes</taxon>
        <taxon>Kitasatosporales</taxon>
        <taxon>Streptomycetaceae</taxon>
        <taxon>Streptomyces</taxon>
    </lineage>
</organism>
<evidence type="ECO:0008006" key="3">
    <source>
        <dbReference type="Google" id="ProtNLM"/>
    </source>
</evidence>
<sequence>MRRVLTVGCLVLLIAPIVLVAFLWYSFWQAGQENDRRRQTASDSLLRQARDAADRTADALTASRDTGTDALLDMIWKHTESPVITYDEDRRVFTAVASRSAKYDPAEPVLFGDRGEVEHCFGYTYAHRPGPAWTSEVTERDREACGGSDMIGGRLRSARMEMERLDAGRLTRPGLQDVLDLGRLPREESRSEVRGVVRKGRTAVALVLFRERYWSPDEGSAVAEQCYRLTRVLDGDSLDGGVGRSVTATPVAAAC</sequence>
<name>A0ABZ1GKZ6_9ACTN</name>
<reference evidence="1 2" key="1">
    <citation type="submission" date="2022-10" db="EMBL/GenBank/DDBJ databases">
        <title>The complete genomes of actinobacterial strains from the NBC collection.</title>
        <authorList>
            <person name="Joergensen T.S."/>
            <person name="Alvarez Arevalo M."/>
            <person name="Sterndorff E.B."/>
            <person name="Faurdal D."/>
            <person name="Vuksanovic O."/>
            <person name="Mourched A.-S."/>
            <person name="Charusanti P."/>
            <person name="Shaw S."/>
            <person name="Blin K."/>
            <person name="Weber T."/>
        </authorList>
    </citation>
    <scope>NUCLEOTIDE SEQUENCE [LARGE SCALE GENOMIC DNA]</scope>
    <source>
        <strain evidence="1 2">NBC 01753</strain>
    </source>
</reference>
<dbReference type="Proteomes" id="UP001335325">
    <property type="component" value="Chromosome"/>
</dbReference>
<gene>
    <name evidence="1" type="ORF">OIE73_14375</name>
</gene>